<dbReference type="Proteomes" id="UP001328107">
    <property type="component" value="Unassembled WGS sequence"/>
</dbReference>
<evidence type="ECO:0000256" key="10">
    <source>
        <dbReference type="SAM" id="Phobius"/>
    </source>
</evidence>
<evidence type="ECO:0000256" key="2">
    <source>
        <dbReference type="ARBA" id="ARBA00004269"/>
    </source>
</evidence>
<evidence type="ECO:0000256" key="9">
    <source>
        <dbReference type="SAM" id="MobiDB-lite"/>
    </source>
</evidence>
<name>A0AAN5D4N0_9BILA</name>
<feature type="compositionally biased region" description="Low complexity" evidence="9">
    <location>
        <begin position="821"/>
        <end position="838"/>
    </location>
</feature>
<keyword evidence="6 10" id="KW-0472">Membrane</keyword>
<evidence type="ECO:0000256" key="1">
    <source>
        <dbReference type="ARBA" id="ARBA00004232"/>
    </source>
</evidence>
<dbReference type="GO" id="GO:0008017">
    <property type="term" value="F:microtubule binding"/>
    <property type="evidence" value="ECO:0007669"/>
    <property type="project" value="TreeGrafter"/>
</dbReference>
<evidence type="ECO:0000256" key="3">
    <source>
        <dbReference type="ARBA" id="ARBA00022692"/>
    </source>
</evidence>
<dbReference type="PANTHER" id="PTHR13289:SF6">
    <property type="entry name" value="MACOILIN"/>
    <property type="match status" value="1"/>
</dbReference>
<gene>
    <name evidence="11" type="ORF">PMAYCL1PPCAC_26501</name>
</gene>
<evidence type="ECO:0000256" key="8">
    <source>
        <dbReference type="SAM" id="Coils"/>
    </source>
</evidence>
<feature type="transmembrane region" description="Helical" evidence="10">
    <location>
        <begin position="144"/>
        <end position="161"/>
    </location>
</feature>
<feature type="compositionally biased region" description="Polar residues" evidence="9">
    <location>
        <begin position="577"/>
        <end position="596"/>
    </location>
</feature>
<evidence type="ECO:0000256" key="4">
    <source>
        <dbReference type="ARBA" id="ARBA00022824"/>
    </source>
</evidence>
<feature type="compositionally biased region" description="Low complexity" evidence="9">
    <location>
        <begin position="365"/>
        <end position="377"/>
    </location>
</feature>
<dbReference type="InterPro" id="IPR019130">
    <property type="entry name" value="Macoilin"/>
</dbReference>
<keyword evidence="4" id="KW-0256">Endoplasmic reticulum</keyword>
<dbReference type="EMBL" id="BTRK01000005">
    <property type="protein sequence ID" value="GMR56306.1"/>
    <property type="molecule type" value="Genomic_DNA"/>
</dbReference>
<evidence type="ECO:0000256" key="6">
    <source>
        <dbReference type="ARBA" id="ARBA00023136"/>
    </source>
</evidence>
<dbReference type="PANTHER" id="PTHR13289">
    <property type="entry name" value="PROTEIN PHOSPHATASE 1-BINDING PROTEIN BIFOCAL"/>
    <property type="match status" value="1"/>
</dbReference>
<feature type="transmembrane region" description="Helical" evidence="10">
    <location>
        <begin position="30"/>
        <end position="55"/>
    </location>
</feature>
<dbReference type="GO" id="GO:0023041">
    <property type="term" value="P:neuronal signal transduction"/>
    <property type="evidence" value="ECO:0007669"/>
    <property type="project" value="InterPro"/>
</dbReference>
<sequence>KRGRAVETQKLKRTMKSRKTTTVRETTNNFLYAAIKLVVMWASIISMDLVTGIRLELMWPCWMLLRSFYESMQRRAALIHLTGQTTTFLFVCVTATSDLICYLFIPVRLLIFLATTYVWMNLVWHVNGGFLTTVKTLLGDKTQAAPVVLLWSYFVFFEIFARMRCDFLGLGVVKYLPFISWLEEADGCLHIQGMHAGFQQAFNALFSAHCIGYPLIIISFNAKYYYKEWRLRAQQGDVSDDNESLFRMLADAIPMEFDATRMYRRAYDDDECLDDDFLENGDVLPIEAAPPSEKPFHERYDKQLLMLMSGEERRAVMTPRELRQFEKSERRREERRGDSSTNTPVTSPAENGPSSNGVQRRHNGAARPSISSRSSRANGKMQHSQQSQQSNGRRAEKEKDEEGGEDWQECSSSDSEVQLNRRGARSAPLVVRAVVSVATSFFDLILLLANLVPIVRRLSAVEKRWETFCGRTTSEQNEPAELPNGKPAALQTTPPSQLSQHSTPPSRKTTGRSNGVVETGGGRRRVANADHATHANGTAGRSSRHDQGSSRHSNGLGVGHHDLDSAGMRDVSRESARTQNSEESGEQRYSNGSVAGSTGRMCGVECSKMASEVSRLRNEVRQVRQAEEAARLHATNCANGEKNAEAESGQLRARIEQLMNKVSSVERQRDQERLTSAVGERKAAEQQIRIVELERDLQKERVERKEERERGREKSETVSETQQLLREKEAVWERESERLRNSSRTKDAVILEVQAELTKLRVIAKSAVEADDLRAELSLLRDKTAHLEANLAEENKLKQELFRALRNTQAERDRARQYDHSTSSTFYPLSSSLGSPGSNGTHSMMGGSTGYGTADLSHQTAHATRSCAAEQAFGGGSKHSYSFASPSTHTSSFLSSSTGQHTLFDPLPMPPSTGGMHKNLGFPLVGEDLHDDNGQPFYAQNCGKFGAPSPSSARTTTS</sequence>
<feature type="compositionally biased region" description="Low complexity" evidence="9">
    <location>
        <begin position="885"/>
        <end position="898"/>
    </location>
</feature>
<feature type="transmembrane region" description="Helical" evidence="10">
    <location>
        <begin position="76"/>
        <end position="96"/>
    </location>
</feature>
<feature type="non-terminal residue" evidence="11">
    <location>
        <position position="1"/>
    </location>
</feature>
<proteinExistence type="predicted"/>
<feature type="compositionally biased region" description="Polar residues" evidence="9">
    <location>
        <begin position="381"/>
        <end position="392"/>
    </location>
</feature>
<dbReference type="AlphaFoldDB" id="A0AAN5D4N0"/>
<feature type="region of interest" description="Disordered" evidence="9">
    <location>
        <begin position="472"/>
        <end position="598"/>
    </location>
</feature>
<feature type="transmembrane region" description="Helical" evidence="10">
    <location>
        <begin position="102"/>
        <end position="124"/>
    </location>
</feature>
<keyword evidence="8" id="KW-0175">Coiled coil</keyword>
<feature type="coiled-coil region" evidence="8">
    <location>
        <begin position="763"/>
        <end position="811"/>
    </location>
</feature>
<feature type="compositionally biased region" description="Polar residues" evidence="9">
    <location>
        <begin position="339"/>
        <end position="358"/>
    </location>
</feature>
<protein>
    <submittedName>
        <fullName evidence="11">Uncharacterized protein</fullName>
    </submittedName>
</protein>
<reference evidence="12" key="1">
    <citation type="submission" date="2022-10" db="EMBL/GenBank/DDBJ databases">
        <title>Genome assembly of Pristionchus species.</title>
        <authorList>
            <person name="Yoshida K."/>
            <person name="Sommer R.J."/>
        </authorList>
    </citation>
    <scope>NUCLEOTIDE SEQUENCE [LARGE SCALE GENOMIC DNA]</scope>
    <source>
        <strain evidence="12">RS5460</strain>
    </source>
</reference>
<feature type="compositionally biased region" description="Polar residues" evidence="9">
    <location>
        <begin position="490"/>
        <end position="513"/>
    </location>
</feature>
<accession>A0AAN5D4N0</accession>
<feature type="compositionally biased region" description="Basic and acidic residues" evidence="9">
    <location>
        <begin position="701"/>
        <end position="717"/>
    </location>
</feature>
<feature type="region of interest" description="Disordered" evidence="9">
    <location>
        <begin position="878"/>
        <end position="920"/>
    </location>
</feature>
<dbReference type="GO" id="GO:0006935">
    <property type="term" value="P:chemotaxis"/>
    <property type="evidence" value="ECO:0007669"/>
    <property type="project" value="TreeGrafter"/>
</dbReference>
<feature type="transmembrane region" description="Helical" evidence="10">
    <location>
        <begin position="201"/>
        <end position="222"/>
    </location>
</feature>
<evidence type="ECO:0000256" key="7">
    <source>
        <dbReference type="ARBA" id="ARBA00023242"/>
    </source>
</evidence>
<feature type="region of interest" description="Disordered" evidence="9">
    <location>
        <begin position="701"/>
        <end position="726"/>
    </location>
</feature>
<feature type="region of interest" description="Disordered" evidence="9">
    <location>
        <begin position="812"/>
        <end position="846"/>
    </location>
</feature>
<evidence type="ECO:0000313" key="11">
    <source>
        <dbReference type="EMBL" id="GMR56306.1"/>
    </source>
</evidence>
<organism evidence="11 12">
    <name type="scientific">Pristionchus mayeri</name>
    <dbReference type="NCBI Taxonomy" id="1317129"/>
    <lineage>
        <taxon>Eukaryota</taxon>
        <taxon>Metazoa</taxon>
        <taxon>Ecdysozoa</taxon>
        <taxon>Nematoda</taxon>
        <taxon>Chromadorea</taxon>
        <taxon>Rhabditida</taxon>
        <taxon>Rhabditina</taxon>
        <taxon>Diplogasteromorpha</taxon>
        <taxon>Diplogasteroidea</taxon>
        <taxon>Neodiplogasteridae</taxon>
        <taxon>Pristionchus</taxon>
    </lineage>
</organism>
<keyword evidence="3 10" id="KW-0812">Transmembrane</keyword>
<feature type="region of interest" description="Disordered" evidence="9">
    <location>
        <begin position="311"/>
        <end position="425"/>
    </location>
</feature>
<keyword evidence="12" id="KW-1185">Reference proteome</keyword>
<dbReference type="Pfam" id="PF09726">
    <property type="entry name" value="Macoilin"/>
    <property type="match status" value="2"/>
</dbReference>
<comment type="caution">
    <text evidence="11">The sequence shown here is derived from an EMBL/GenBank/DDBJ whole genome shotgun (WGS) entry which is preliminary data.</text>
</comment>
<keyword evidence="5 10" id="KW-1133">Transmembrane helix</keyword>
<comment type="subcellular location">
    <subcellularLocation>
        <location evidence="1">Nucleus membrane</location>
        <topology evidence="1">Multi-pass membrane protein</topology>
    </subcellularLocation>
    <subcellularLocation>
        <location evidence="2">Rough endoplasmic reticulum membrane</location>
        <topology evidence="2">Multi-pass membrane protein</topology>
    </subcellularLocation>
</comment>
<dbReference type="GO" id="GO:0031965">
    <property type="term" value="C:nuclear membrane"/>
    <property type="evidence" value="ECO:0007669"/>
    <property type="project" value="UniProtKB-SubCell"/>
</dbReference>
<feature type="transmembrane region" description="Helical" evidence="10">
    <location>
        <begin position="429"/>
        <end position="449"/>
    </location>
</feature>
<feature type="compositionally biased region" description="Basic and acidic residues" evidence="9">
    <location>
        <begin position="311"/>
        <end position="338"/>
    </location>
</feature>
<evidence type="ECO:0000256" key="5">
    <source>
        <dbReference type="ARBA" id="ARBA00022989"/>
    </source>
</evidence>
<evidence type="ECO:0000313" key="12">
    <source>
        <dbReference type="Proteomes" id="UP001328107"/>
    </source>
</evidence>
<feature type="compositionally biased region" description="Polar residues" evidence="9">
    <location>
        <begin position="409"/>
        <end position="418"/>
    </location>
</feature>
<keyword evidence="7" id="KW-0539">Nucleus</keyword>
<dbReference type="GO" id="GO:0030867">
    <property type="term" value="C:rough endoplasmic reticulum membrane"/>
    <property type="evidence" value="ECO:0007669"/>
    <property type="project" value="UniProtKB-SubCell"/>
</dbReference>